<evidence type="ECO:0000313" key="1">
    <source>
        <dbReference type="EMBL" id="KAF4630650.1"/>
    </source>
</evidence>
<comment type="caution">
    <text evidence="1">The sequence shown here is derived from an EMBL/GenBank/DDBJ whole genome shotgun (WGS) entry which is preliminary data.</text>
</comment>
<keyword evidence="2" id="KW-1185">Reference proteome</keyword>
<dbReference type="AlphaFoldDB" id="A0A8H4RIG3"/>
<sequence>MPILEVCKRRLKDGVSATNPSLLKVFPEIRSATKTNCVSFSGIESPSTFYILGVWPSIATHDAFVAAPETPAVMAPLDALCDFERVEFMNFDSIESLPYKAPVMAVTRAFLKNGNHPEEYYRKISDLKAPIEGETNLYPCVFS</sequence>
<dbReference type="Proteomes" id="UP000566819">
    <property type="component" value="Unassembled WGS sequence"/>
</dbReference>
<protein>
    <recommendedName>
        <fullName evidence="3">ABM domain-containing protein</fullName>
    </recommendedName>
</protein>
<reference evidence="1 2" key="1">
    <citation type="submission" date="2020-03" db="EMBL/GenBank/DDBJ databases">
        <title>Draft Genome Sequence of Cudoniella acicularis.</title>
        <authorList>
            <person name="Buettner E."/>
            <person name="Kellner H."/>
        </authorList>
    </citation>
    <scope>NUCLEOTIDE SEQUENCE [LARGE SCALE GENOMIC DNA]</scope>
    <source>
        <strain evidence="1 2">DSM 108380</strain>
    </source>
</reference>
<dbReference type="OrthoDB" id="3542212at2759"/>
<organism evidence="1 2">
    <name type="scientific">Cudoniella acicularis</name>
    <dbReference type="NCBI Taxonomy" id="354080"/>
    <lineage>
        <taxon>Eukaryota</taxon>
        <taxon>Fungi</taxon>
        <taxon>Dikarya</taxon>
        <taxon>Ascomycota</taxon>
        <taxon>Pezizomycotina</taxon>
        <taxon>Leotiomycetes</taxon>
        <taxon>Helotiales</taxon>
        <taxon>Tricladiaceae</taxon>
        <taxon>Cudoniella</taxon>
    </lineage>
</organism>
<proteinExistence type="predicted"/>
<dbReference type="EMBL" id="JAAMPI010000528">
    <property type="protein sequence ID" value="KAF4630650.1"/>
    <property type="molecule type" value="Genomic_DNA"/>
</dbReference>
<gene>
    <name evidence="1" type="ORF">G7Y89_g7485</name>
</gene>
<evidence type="ECO:0000313" key="2">
    <source>
        <dbReference type="Proteomes" id="UP000566819"/>
    </source>
</evidence>
<dbReference type="PANTHER" id="PTHR42052">
    <property type="entry name" value="ABM DOMAIN-CONTAINING PROTEIN"/>
    <property type="match status" value="1"/>
</dbReference>
<accession>A0A8H4RIG3</accession>
<evidence type="ECO:0008006" key="3">
    <source>
        <dbReference type="Google" id="ProtNLM"/>
    </source>
</evidence>
<dbReference type="PANTHER" id="PTHR42052:SF1">
    <property type="entry name" value="ABM DOMAIN-CONTAINING PROTEIN"/>
    <property type="match status" value="1"/>
</dbReference>
<name>A0A8H4RIG3_9HELO</name>